<organism evidence="2 3">
    <name type="scientific">Ambispora leptoticha</name>
    <dbReference type="NCBI Taxonomy" id="144679"/>
    <lineage>
        <taxon>Eukaryota</taxon>
        <taxon>Fungi</taxon>
        <taxon>Fungi incertae sedis</taxon>
        <taxon>Mucoromycota</taxon>
        <taxon>Glomeromycotina</taxon>
        <taxon>Glomeromycetes</taxon>
        <taxon>Archaeosporales</taxon>
        <taxon>Ambisporaceae</taxon>
        <taxon>Ambispora</taxon>
    </lineage>
</organism>
<dbReference type="EMBL" id="CAJVPS010000379">
    <property type="protein sequence ID" value="CAG8481737.1"/>
    <property type="molecule type" value="Genomic_DNA"/>
</dbReference>
<dbReference type="Proteomes" id="UP000789508">
    <property type="component" value="Unassembled WGS sequence"/>
</dbReference>
<dbReference type="OrthoDB" id="2429120at2759"/>
<feature type="region of interest" description="Disordered" evidence="1">
    <location>
        <begin position="169"/>
        <end position="198"/>
    </location>
</feature>
<keyword evidence="3" id="KW-1185">Reference proteome</keyword>
<reference evidence="2" key="1">
    <citation type="submission" date="2021-06" db="EMBL/GenBank/DDBJ databases">
        <authorList>
            <person name="Kallberg Y."/>
            <person name="Tangrot J."/>
            <person name="Rosling A."/>
        </authorList>
    </citation>
    <scope>NUCLEOTIDE SEQUENCE</scope>
    <source>
        <strain evidence="2">FL130A</strain>
    </source>
</reference>
<feature type="compositionally biased region" description="Polar residues" evidence="1">
    <location>
        <begin position="375"/>
        <end position="389"/>
    </location>
</feature>
<feature type="compositionally biased region" description="Low complexity" evidence="1">
    <location>
        <begin position="29"/>
        <end position="38"/>
    </location>
</feature>
<feature type="compositionally biased region" description="Acidic residues" evidence="1">
    <location>
        <begin position="186"/>
        <end position="195"/>
    </location>
</feature>
<sequence length="419" mass="47033">MYTVPSICPFSGCGKNVDIVDEGSRRDSTSSQTSGTSTLVGEFNRSSYGYEETKHHVEESSNTTSILPHKRIDEPISADSSSNKKSAKKEDSSTLKKPIKELITSQKTSSKWKIVNFLKFRREEGTWTADKTKEHNTANFLDNLEESTYDVLDATGTNIIEDIKNETRTKLNDESSSDESWKLENENESTEEDDESIKNQRSKQKLFCFVGAGEIDMNISNIQKMWILDEVNISDIFFRFHQSSVTKASNGSIETASEILALNYNLLDARLVKLLTANSGIMPSNKSIKNIGINGESCEDSFVHKVFSPVIPFEHLLIVEIKPADRASSNKDTLNDLVKLGNELKDCIDKMIDDGIYENAPVCGILVKGKRHPSSYQTSLNRTQMTRPSFHTPIKVPPQNWETLNQNLKNQCKSPSARE</sequence>
<accession>A0A9N8W993</accession>
<proteinExistence type="predicted"/>
<name>A0A9N8W993_9GLOM</name>
<comment type="caution">
    <text evidence="2">The sequence shown here is derived from an EMBL/GenBank/DDBJ whole genome shotgun (WGS) entry which is preliminary data.</text>
</comment>
<gene>
    <name evidence="2" type="ORF">ALEPTO_LOCUS2522</name>
</gene>
<evidence type="ECO:0000313" key="3">
    <source>
        <dbReference type="Proteomes" id="UP000789508"/>
    </source>
</evidence>
<evidence type="ECO:0000313" key="2">
    <source>
        <dbReference type="EMBL" id="CAG8481737.1"/>
    </source>
</evidence>
<feature type="region of interest" description="Disordered" evidence="1">
    <location>
        <begin position="21"/>
        <end position="95"/>
    </location>
</feature>
<protein>
    <submittedName>
        <fullName evidence="2">8105_t:CDS:1</fullName>
    </submittedName>
</protein>
<feature type="compositionally biased region" description="Basic and acidic residues" evidence="1">
    <location>
        <begin position="169"/>
        <end position="185"/>
    </location>
</feature>
<feature type="region of interest" description="Disordered" evidence="1">
    <location>
        <begin position="375"/>
        <end position="399"/>
    </location>
</feature>
<dbReference type="AlphaFoldDB" id="A0A9N8W993"/>
<evidence type="ECO:0000256" key="1">
    <source>
        <dbReference type="SAM" id="MobiDB-lite"/>
    </source>
</evidence>